<comment type="subcellular location">
    <subcellularLocation>
        <location evidence="1">Cell membrane</location>
        <topology evidence="1">Single-pass type I membrane protein</topology>
    </subcellularLocation>
    <subcellularLocation>
        <location evidence="3">Late endosome</location>
    </subcellularLocation>
    <subcellularLocation>
        <location evidence="2">Lysosome</location>
    </subcellularLocation>
</comment>
<dbReference type="InterPro" id="IPR015373">
    <property type="entry name" value="Interferon/interleukin_rcp_dom"/>
</dbReference>
<organism evidence="24 25">
    <name type="scientific">Oryctolagus cuniculus</name>
    <name type="common">Rabbit</name>
    <dbReference type="NCBI Taxonomy" id="9986"/>
    <lineage>
        <taxon>Eukaryota</taxon>
        <taxon>Metazoa</taxon>
        <taxon>Chordata</taxon>
        <taxon>Craniata</taxon>
        <taxon>Vertebrata</taxon>
        <taxon>Euteleostomi</taxon>
        <taxon>Mammalia</taxon>
        <taxon>Eutheria</taxon>
        <taxon>Euarchontoglires</taxon>
        <taxon>Glires</taxon>
        <taxon>Lagomorpha</taxon>
        <taxon>Leporidae</taxon>
        <taxon>Oryctolagus</taxon>
    </lineage>
</organism>
<feature type="transmembrane region" description="Helical" evidence="22">
    <location>
        <begin position="393"/>
        <end position="412"/>
    </location>
</feature>
<keyword evidence="8 22" id="KW-0812">Transmembrane</keyword>
<reference evidence="24" key="3">
    <citation type="submission" date="2025-09" db="UniProtKB">
        <authorList>
            <consortium name="Ensembl"/>
        </authorList>
    </citation>
    <scope>IDENTIFICATION</scope>
    <source>
        <strain evidence="24">Thorbecke</strain>
    </source>
</reference>
<dbReference type="InterPro" id="IPR050650">
    <property type="entry name" value="Type-II_Cytokine-TF_Rcpt"/>
</dbReference>
<evidence type="ECO:0000256" key="19">
    <source>
        <dbReference type="ARBA" id="ARBA00023228"/>
    </source>
</evidence>
<evidence type="ECO:0000313" key="24">
    <source>
        <dbReference type="Ensembl" id="ENSOCUP00000048315.1"/>
    </source>
</evidence>
<dbReference type="GeneTree" id="ENSGT00940000158406"/>
<dbReference type="SMR" id="A0A5F9DQK7"/>
<evidence type="ECO:0000256" key="15">
    <source>
        <dbReference type="ARBA" id="ARBA00023139"/>
    </source>
</evidence>
<sequence>MDDNFTLKWNRSNESVPNVTFSADYQMSEMNNWIQLPGCQYVADTECTFSFLKLNVLDEITLRIRAERGNSTSAWYIVDSFIPFLKAQIGPPEVHLEAEDKAVKINISPPGKQMWSMDRSRFIYSVVIWENSARTEERTETVYPRDMIYKLSPETTYCLKVRAELPLQKKVGVYSAVHCVNTTAENKLPPPENIEVDAANQNYVLKWDYAFANVTFQAQWLYGYLKQFPEDHSNKWKQIPGCVHVRTTQCVFPQRAFPDRVYFLRVQASDGNSTSLWSEEKEFRSEAQTVILPPVLNVKTTSHALHAYVGASREPVDLHRPLIYEIRFWENASSAESRILQEQTDFTFPNLKPLTVYCFKARAHLLGEKWNQSSDFSDVVCEKTKPGATSRTWLVAGICVLVVSVPVAVYIVKGLLRCLNYVFFPSPKPPSSIDEYFSEQPLKNLLLSPSEERTERCFIIEDVRSMTVLEEAKGTGGDLRAYHSPTLLLLGEPPAETQHPLSRGLPTSVSLCRKRIATVFGGISRPFPAIADGEAGPGVPL</sequence>
<dbReference type="Bgee" id="ENSOCUG00000014888">
    <property type="expression patterns" value="Expressed in upper lobe of left lung and 15 other cell types or tissues"/>
</dbReference>
<keyword evidence="10" id="KW-0677">Repeat</keyword>
<dbReference type="FunFam" id="2.60.40.10:FF:001548">
    <property type="entry name" value="Interferon receptor 1 isoform 4"/>
    <property type="match status" value="1"/>
</dbReference>
<dbReference type="GO" id="GO:0007259">
    <property type="term" value="P:cell surface receptor signaling pathway via JAK-STAT"/>
    <property type="evidence" value="ECO:0007669"/>
    <property type="project" value="Ensembl"/>
</dbReference>
<keyword evidence="18" id="KW-0325">Glycoprotein</keyword>
<dbReference type="InterPro" id="IPR003961">
    <property type="entry name" value="FN3_dom"/>
</dbReference>
<accession>A0A5F9DQK7</accession>
<dbReference type="FunCoup" id="A0A5F9DQK7">
    <property type="interactions" value="468"/>
</dbReference>
<dbReference type="AlphaFoldDB" id="A0A5F9DQK7"/>
<dbReference type="GO" id="GO:0008269">
    <property type="term" value="F:JAK pathway signal transduction adaptor activity"/>
    <property type="evidence" value="ECO:0007669"/>
    <property type="project" value="Ensembl"/>
</dbReference>
<dbReference type="PANTHER" id="PTHR20859:SF54">
    <property type="entry name" value="INTERFERON ALPHA_BETA RECEPTOR 1"/>
    <property type="match status" value="1"/>
</dbReference>
<keyword evidence="13 22" id="KW-1133">Transmembrane helix</keyword>
<keyword evidence="16" id="KW-1015">Disulfide bond</keyword>
<dbReference type="InterPro" id="IPR036116">
    <property type="entry name" value="FN3_sf"/>
</dbReference>
<evidence type="ECO:0000256" key="1">
    <source>
        <dbReference type="ARBA" id="ARBA00004251"/>
    </source>
</evidence>
<evidence type="ECO:0000256" key="5">
    <source>
        <dbReference type="ARBA" id="ARBA00016784"/>
    </source>
</evidence>
<dbReference type="Pfam" id="PF09294">
    <property type="entry name" value="Interfer-bind"/>
    <property type="match status" value="2"/>
</dbReference>
<dbReference type="GO" id="GO:0004905">
    <property type="term" value="F:type I interferon receptor activity"/>
    <property type="evidence" value="ECO:0007669"/>
    <property type="project" value="Ensembl"/>
</dbReference>
<proteinExistence type="inferred from homology"/>
<evidence type="ECO:0000256" key="9">
    <source>
        <dbReference type="ARBA" id="ARBA00022729"/>
    </source>
</evidence>
<evidence type="ECO:0000256" key="4">
    <source>
        <dbReference type="ARBA" id="ARBA00005399"/>
    </source>
</evidence>
<dbReference type="PANTHER" id="PTHR20859">
    <property type="entry name" value="INTERFERON/INTERLEUKIN RECEPTOR"/>
    <property type="match status" value="1"/>
</dbReference>
<dbReference type="FunFam" id="2.60.40.10:FF:000842">
    <property type="entry name" value="Interferon receptor 1 isoform 4"/>
    <property type="match status" value="2"/>
</dbReference>
<evidence type="ECO:0000256" key="2">
    <source>
        <dbReference type="ARBA" id="ARBA00004371"/>
    </source>
</evidence>
<keyword evidence="15" id="KW-0564">Palmitate</keyword>
<evidence type="ECO:0000256" key="8">
    <source>
        <dbReference type="ARBA" id="ARBA00022692"/>
    </source>
</evidence>
<dbReference type="GO" id="GO:0043235">
    <property type="term" value="C:receptor complex"/>
    <property type="evidence" value="ECO:0007669"/>
    <property type="project" value="Ensembl"/>
</dbReference>
<evidence type="ECO:0000256" key="22">
    <source>
        <dbReference type="SAM" id="Phobius"/>
    </source>
</evidence>
<dbReference type="GO" id="GO:0005770">
    <property type="term" value="C:late endosome"/>
    <property type="evidence" value="ECO:0007669"/>
    <property type="project" value="UniProtKB-SubCell"/>
</dbReference>
<dbReference type="Proteomes" id="UP000001811">
    <property type="component" value="Unplaced"/>
</dbReference>
<keyword evidence="11" id="KW-0967">Endosome</keyword>
<dbReference type="GO" id="GO:0019955">
    <property type="term" value="F:cytokine binding"/>
    <property type="evidence" value="ECO:0007669"/>
    <property type="project" value="Ensembl"/>
</dbReference>
<reference evidence="24" key="2">
    <citation type="submission" date="2025-08" db="UniProtKB">
        <authorList>
            <consortium name="Ensembl"/>
        </authorList>
    </citation>
    <scope>IDENTIFICATION</scope>
    <source>
        <strain evidence="24">Thorbecke</strain>
    </source>
</reference>
<evidence type="ECO:0000256" key="6">
    <source>
        <dbReference type="ARBA" id="ARBA00022475"/>
    </source>
</evidence>
<keyword evidence="6" id="KW-1003">Cell membrane</keyword>
<keyword evidence="17" id="KW-0675">Receptor</keyword>
<comment type="similarity">
    <text evidence="4">Belongs to the type II cytokine receptor family.</text>
</comment>
<reference evidence="24 25" key="1">
    <citation type="journal article" date="2011" name="Nature">
        <title>A high-resolution map of human evolutionary constraint using 29 mammals.</title>
        <authorList>
            <person name="Lindblad-Toh K."/>
            <person name="Garber M."/>
            <person name="Zuk O."/>
            <person name="Lin M.F."/>
            <person name="Parker B.J."/>
            <person name="Washietl S."/>
            <person name="Kheradpour P."/>
            <person name="Ernst J."/>
            <person name="Jordan G."/>
            <person name="Mauceli E."/>
            <person name="Ward L.D."/>
            <person name="Lowe C.B."/>
            <person name="Holloway A.K."/>
            <person name="Clamp M."/>
            <person name="Gnerre S."/>
            <person name="Alfoldi J."/>
            <person name="Beal K."/>
            <person name="Chang J."/>
            <person name="Clawson H."/>
            <person name="Cuff J."/>
            <person name="Di Palma F."/>
            <person name="Fitzgerald S."/>
            <person name="Flicek P."/>
            <person name="Guttman M."/>
            <person name="Hubisz M.J."/>
            <person name="Jaffe D.B."/>
            <person name="Jungreis I."/>
            <person name="Kent W.J."/>
            <person name="Kostka D."/>
            <person name="Lara M."/>
            <person name="Martins A.L."/>
            <person name="Massingham T."/>
            <person name="Moltke I."/>
            <person name="Raney B.J."/>
            <person name="Rasmussen M.D."/>
            <person name="Robinson J."/>
            <person name="Stark A."/>
            <person name="Vilella A.J."/>
            <person name="Wen J."/>
            <person name="Xie X."/>
            <person name="Zody M.C."/>
            <person name="Baldwin J."/>
            <person name="Bloom T."/>
            <person name="Chin C.W."/>
            <person name="Heiman D."/>
            <person name="Nicol R."/>
            <person name="Nusbaum C."/>
            <person name="Young S."/>
            <person name="Wilkinson J."/>
            <person name="Worley K.C."/>
            <person name="Kovar C.L."/>
            <person name="Muzny D.M."/>
            <person name="Gibbs R.A."/>
            <person name="Cree A."/>
            <person name="Dihn H.H."/>
            <person name="Fowler G."/>
            <person name="Jhangiani S."/>
            <person name="Joshi V."/>
            <person name="Lee S."/>
            <person name="Lewis L.R."/>
            <person name="Nazareth L.V."/>
            <person name="Okwuonu G."/>
            <person name="Santibanez J."/>
            <person name="Warren W.C."/>
            <person name="Mardis E.R."/>
            <person name="Weinstock G.M."/>
            <person name="Wilson R.K."/>
            <person name="Delehaunty K."/>
            <person name="Dooling D."/>
            <person name="Fronik C."/>
            <person name="Fulton L."/>
            <person name="Fulton B."/>
            <person name="Graves T."/>
            <person name="Minx P."/>
            <person name="Sodergren E."/>
            <person name="Birney E."/>
            <person name="Margulies E.H."/>
            <person name="Herrero J."/>
            <person name="Green E.D."/>
            <person name="Haussler D."/>
            <person name="Siepel A."/>
            <person name="Goldman N."/>
            <person name="Pollard K.S."/>
            <person name="Pedersen J.S."/>
            <person name="Lander E.S."/>
            <person name="Kellis M."/>
        </authorList>
    </citation>
    <scope>NUCLEOTIDE SEQUENCE [LARGE SCALE GENOMIC DNA]</scope>
    <source>
        <strain evidence="25">Thorbecke</strain>
    </source>
</reference>
<keyword evidence="19" id="KW-0458">Lysosome</keyword>
<evidence type="ECO:0000256" key="11">
    <source>
        <dbReference type="ARBA" id="ARBA00022753"/>
    </source>
</evidence>
<evidence type="ECO:0000259" key="23">
    <source>
        <dbReference type="PROSITE" id="PS50853"/>
    </source>
</evidence>
<dbReference type="GO" id="GO:0035458">
    <property type="term" value="P:cellular response to interferon-beta"/>
    <property type="evidence" value="ECO:0007669"/>
    <property type="project" value="Ensembl"/>
</dbReference>
<keyword evidence="7" id="KW-0597">Phosphoprotein</keyword>
<evidence type="ECO:0000256" key="14">
    <source>
        <dbReference type="ARBA" id="ARBA00023136"/>
    </source>
</evidence>
<dbReference type="GO" id="GO:0006357">
    <property type="term" value="P:regulation of transcription by RNA polymerase II"/>
    <property type="evidence" value="ECO:0007669"/>
    <property type="project" value="Ensembl"/>
</dbReference>
<evidence type="ECO:0000256" key="7">
    <source>
        <dbReference type="ARBA" id="ARBA00022553"/>
    </source>
</evidence>
<dbReference type="Gene3D" id="2.60.40.10">
    <property type="entry name" value="Immunoglobulins"/>
    <property type="match status" value="4"/>
</dbReference>
<dbReference type="GO" id="GO:0005886">
    <property type="term" value="C:plasma membrane"/>
    <property type="evidence" value="ECO:0007669"/>
    <property type="project" value="UniProtKB-SubCell"/>
</dbReference>
<keyword evidence="12" id="KW-0832">Ubl conjugation</keyword>
<dbReference type="Pfam" id="PF01108">
    <property type="entry name" value="Tissue_fac"/>
    <property type="match status" value="1"/>
</dbReference>
<dbReference type="InParanoid" id="A0A5F9DQK7"/>
<evidence type="ECO:0000256" key="3">
    <source>
        <dbReference type="ARBA" id="ARBA00004603"/>
    </source>
</evidence>
<evidence type="ECO:0000256" key="12">
    <source>
        <dbReference type="ARBA" id="ARBA00022843"/>
    </source>
</evidence>
<dbReference type="GO" id="GO:0009615">
    <property type="term" value="P:response to virus"/>
    <property type="evidence" value="ECO:0007669"/>
    <property type="project" value="UniProtKB-ARBA"/>
</dbReference>
<dbReference type="FunFam" id="2.60.40.10:FF:001563">
    <property type="entry name" value="Interferon receptor 1 isoform 4"/>
    <property type="match status" value="1"/>
</dbReference>
<feature type="domain" description="Fibronectin type-III" evidence="23">
    <location>
        <begin position="190"/>
        <end position="288"/>
    </location>
</feature>
<keyword evidence="20" id="KW-0449">Lipoprotein</keyword>
<protein>
    <recommendedName>
        <fullName evidence="5">Interferon alpha/beta receptor 1</fullName>
    </recommendedName>
    <alternativeName>
        <fullName evidence="21">Type I interferon receptor 1</fullName>
    </alternativeName>
</protein>
<name>A0A5F9DQK7_RABIT</name>
<evidence type="ECO:0000256" key="18">
    <source>
        <dbReference type="ARBA" id="ARBA00023180"/>
    </source>
</evidence>
<dbReference type="InterPro" id="IPR013783">
    <property type="entry name" value="Ig-like_fold"/>
</dbReference>
<evidence type="ECO:0000313" key="25">
    <source>
        <dbReference type="Proteomes" id="UP000001811"/>
    </source>
</evidence>
<evidence type="ECO:0000256" key="16">
    <source>
        <dbReference type="ARBA" id="ARBA00023157"/>
    </source>
</evidence>
<keyword evidence="25" id="KW-1185">Reference proteome</keyword>
<dbReference type="STRING" id="9986.ENSOCUP00000048315"/>
<keyword evidence="14 22" id="KW-0472">Membrane</keyword>
<dbReference type="SUPFAM" id="SSF49265">
    <property type="entry name" value="Fibronectin type III"/>
    <property type="match status" value="4"/>
</dbReference>
<evidence type="ECO:0000256" key="10">
    <source>
        <dbReference type="ARBA" id="ARBA00022737"/>
    </source>
</evidence>
<dbReference type="GO" id="GO:1901857">
    <property type="term" value="P:positive regulation of cellular respiration"/>
    <property type="evidence" value="ECO:0007669"/>
    <property type="project" value="Ensembl"/>
</dbReference>
<gene>
    <name evidence="24" type="primary">IFNAR1</name>
</gene>
<dbReference type="GO" id="GO:1900182">
    <property type="term" value="P:positive regulation of protein localization to nucleus"/>
    <property type="evidence" value="ECO:0007669"/>
    <property type="project" value="Ensembl"/>
</dbReference>
<dbReference type="PaxDb" id="9986-ENSOCUP00000012800"/>
<dbReference type="Ensembl" id="ENSOCUT00000036102.1">
    <property type="protein sequence ID" value="ENSOCUP00000048315.1"/>
    <property type="gene ID" value="ENSOCUG00000014888.4"/>
</dbReference>
<evidence type="ECO:0000256" key="13">
    <source>
        <dbReference type="ARBA" id="ARBA00022989"/>
    </source>
</evidence>
<evidence type="ECO:0000256" key="21">
    <source>
        <dbReference type="ARBA" id="ARBA00032112"/>
    </source>
</evidence>
<dbReference type="PROSITE" id="PS50853">
    <property type="entry name" value="FN3"/>
    <property type="match status" value="1"/>
</dbReference>
<dbReference type="GO" id="GO:0005764">
    <property type="term" value="C:lysosome"/>
    <property type="evidence" value="ECO:0007669"/>
    <property type="project" value="UniProtKB-SubCell"/>
</dbReference>
<evidence type="ECO:0000256" key="17">
    <source>
        <dbReference type="ARBA" id="ARBA00023170"/>
    </source>
</evidence>
<keyword evidence="9" id="KW-0732">Signal</keyword>
<dbReference type="CDD" id="cd00063">
    <property type="entry name" value="FN3"/>
    <property type="match status" value="1"/>
</dbReference>
<evidence type="ECO:0000256" key="20">
    <source>
        <dbReference type="ARBA" id="ARBA00023288"/>
    </source>
</evidence>